<reference evidence="3 4" key="1">
    <citation type="journal article" date="2009" name="Stand. Genomic Sci.">
        <title>Complete genome sequence of Brachybacterium faecium type strain (Schefferle 6-10).</title>
        <authorList>
            <person name="Lapidus A."/>
            <person name="Pukall R."/>
            <person name="Labuttii K."/>
            <person name="Copeland A."/>
            <person name="Del Rio T.G."/>
            <person name="Nolan M."/>
            <person name="Chen F."/>
            <person name="Lucas S."/>
            <person name="Tice H."/>
            <person name="Cheng J.F."/>
            <person name="Bruce D."/>
            <person name="Goodwin L."/>
            <person name="Pitluck S."/>
            <person name="Rohde M."/>
            <person name="Goker M."/>
            <person name="Pati A."/>
            <person name="Ivanova N."/>
            <person name="Mavrommatis K."/>
            <person name="Chen A."/>
            <person name="Palaniappan K."/>
            <person name="D'haeseleer P."/>
            <person name="Chain P."/>
            <person name="Bristow J."/>
            <person name="Eisen J.A."/>
            <person name="Markowitz V."/>
            <person name="Hugenholtz P."/>
            <person name="Kyrpides N.C."/>
            <person name="Klenk H.P."/>
        </authorList>
    </citation>
    <scope>NUCLEOTIDE SEQUENCE [LARGE SCALE GENOMIC DNA]</scope>
    <source>
        <strain evidence="4">ATCC 43885 / DSM 4810 / JCM 11609 / LMG 19847 / NBRC 14762 / NCIMB 9860 / 6-10</strain>
    </source>
</reference>
<dbReference type="Gene3D" id="1.20.144.10">
    <property type="entry name" value="Phosphatidic acid phosphatase type 2/haloperoxidase"/>
    <property type="match status" value="1"/>
</dbReference>
<proteinExistence type="predicted"/>
<dbReference type="SUPFAM" id="SSF48317">
    <property type="entry name" value="Acid phosphatase/Vanadium-dependent haloperoxidase"/>
    <property type="match status" value="1"/>
</dbReference>
<dbReference type="PATRIC" id="fig|446465.5.peg.2248"/>
<keyword evidence="1" id="KW-0812">Transmembrane</keyword>
<protein>
    <submittedName>
        <fullName evidence="3">PAP2 superfamily protein</fullName>
    </submittedName>
</protein>
<dbReference type="EMBL" id="CP001643">
    <property type="protein sequence ID" value="ACU86067.1"/>
    <property type="molecule type" value="Genomic_DNA"/>
</dbReference>
<dbReference type="STRING" id="446465.Bfae_22700"/>
<organism evidence="3 4">
    <name type="scientific">Brachybacterium faecium (strain ATCC 43885 / DSM 4810 / JCM 11609 / LMG 19847 / NBRC 14762 / NCIMB 9860 / 6-10)</name>
    <dbReference type="NCBI Taxonomy" id="446465"/>
    <lineage>
        <taxon>Bacteria</taxon>
        <taxon>Bacillati</taxon>
        <taxon>Actinomycetota</taxon>
        <taxon>Actinomycetes</taxon>
        <taxon>Micrococcales</taxon>
        <taxon>Dermabacteraceae</taxon>
        <taxon>Brachybacterium</taxon>
    </lineage>
</organism>
<feature type="transmembrane region" description="Helical" evidence="1">
    <location>
        <begin position="84"/>
        <end position="102"/>
    </location>
</feature>
<evidence type="ECO:0000256" key="1">
    <source>
        <dbReference type="SAM" id="Phobius"/>
    </source>
</evidence>
<evidence type="ECO:0000313" key="3">
    <source>
        <dbReference type="EMBL" id="ACU86067.1"/>
    </source>
</evidence>
<feature type="transmembrane region" description="Helical" evidence="1">
    <location>
        <begin position="157"/>
        <end position="179"/>
    </location>
</feature>
<accession>C7MER7</accession>
<gene>
    <name evidence="3" type="ordered locus">Bfae_22700</name>
</gene>
<dbReference type="OrthoDB" id="5289372at2"/>
<feature type="domain" description="Phosphatidic acid phosphatase type 2/haloperoxidase" evidence="2">
    <location>
        <begin position="153"/>
        <end position="233"/>
    </location>
</feature>
<keyword evidence="1" id="KW-1133">Transmembrane helix</keyword>
<dbReference type="InterPro" id="IPR000326">
    <property type="entry name" value="PAP2/HPO"/>
</dbReference>
<dbReference type="KEGG" id="bfa:Bfae_22700"/>
<feature type="transmembrane region" description="Helical" evidence="1">
    <location>
        <begin position="218"/>
        <end position="233"/>
    </location>
</feature>
<feature type="transmembrane region" description="Helical" evidence="1">
    <location>
        <begin position="191"/>
        <end position="212"/>
    </location>
</feature>
<sequence length="257" mass="27666">MVAEPRTPHSALLEARLAGRDVAAPGRGLGARLTSAPALAAMLLAVILLAIGPLQELDLFLARRWLYRWEPSLLPFAQNVLDRLASQIVCVPILAAVAVVLARRRRSWRPLVIAGIAELSFALGVGAMKVFFARGVTYRRDPGFFEAGLFEHGTTGISFPSGHASESVLIYGTAVYLIARYSGASQRVVRVLQWSVAVAATISVATSFLIGWHWLTDLVGGVLAGGLFLRLIIDGDARLHRRADEAELTTMLSSPSS</sequence>
<keyword evidence="4" id="KW-1185">Reference proteome</keyword>
<feature type="transmembrane region" description="Helical" evidence="1">
    <location>
        <begin position="111"/>
        <end position="137"/>
    </location>
</feature>
<dbReference type="eggNOG" id="COG0671">
    <property type="taxonomic scope" value="Bacteria"/>
</dbReference>
<keyword evidence="1" id="KW-0472">Membrane</keyword>
<feature type="transmembrane region" description="Helical" evidence="1">
    <location>
        <begin position="36"/>
        <end position="54"/>
    </location>
</feature>
<evidence type="ECO:0000313" key="4">
    <source>
        <dbReference type="Proteomes" id="UP000001919"/>
    </source>
</evidence>
<dbReference type="Proteomes" id="UP000001919">
    <property type="component" value="Chromosome"/>
</dbReference>
<dbReference type="Pfam" id="PF01569">
    <property type="entry name" value="PAP2"/>
    <property type="match status" value="1"/>
</dbReference>
<dbReference type="InterPro" id="IPR036938">
    <property type="entry name" value="PAP2/HPO_sf"/>
</dbReference>
<evidence type="ECO:0000259" key="2">
    <source>
        <dbReference type="Pfam" id="PF01569"/>
    </source>
</evidence>
<dbReference type="AlphaFoldDB" id="C7MER7"/>
<name>C7MER7_BRAFD</name>
<dbReference type="HOGENOM" id="CLU_078789_0_0_11"/>